<reference evidence="1 2" key="1">
    <citation type="submission" date="2016-04" db="EMBL/GenBank/DDBJ databases">
        <authorList>
            <person name="Evans L.H."/>
            <person name="Alamgir A."/>
            <person name="Owens N."/>
            <person name="Weber N.D."/>
            <person name="Virtaneva K."/>
            <person name="Barbian K."/>
            <person name="Babar A."/>
            <person name="Rosenke K."/>
        </authorList>
    </citation>
    <scope>NUCLEOTIDE SEQUENCE [LARGE SCALE GENOMIC DNA]</scope>
    <source>
        <strain evidence="1">NIES-2108</strain>
    </source>
</reference>
<accession>A0A367R2E9</accession>
<dbReference type="AlphaFoldDB" id="A0A367R2E9"/>
<evidence type="ECO:0000313" key="2">
    <source>
        <dbReference type="Proteomes" id="UP000252085"/>
    </source>
</evidence>
<evidence type="ECO:0000313" key="1">
    <source>
        <dbReference type="EMBL" id="RCJ30637.1"/>
    </source>
</evidence>
<comment type="caution">
    <text evidence="1">The sequence shown here is derived from an EMBL/GenBank/DDBJ whole genome shotgun (WGS) entry which is preliminary data.</text>
</comment>
<name>A0A367R2E9_NOSPU</name>
<protein>
    <submittedName>
        <fullName evidence="1">Uncharacterized protein</fullName>
    </submittedName>
</protein>
<dbReference type="EMBL" id="LXQE01000185">
    <property type="protein sequence ID" value="RCJ30637.1"/>
    <property type="molecule type" value="Genomic_DNA"/>
</dbReference>
<dbReference type="Proteomes" id="UP000252085">
    <property type="component" value="Unassembled WGS sequence"/>
</dbReference>
<gene>
    <name evidence="1" type="ORF">A6769_33120</name>
</gene>
<organism evidence="1 2">
    <name type="scientific">Nostoc punctiforme NIES-2108</name>
    <dbReference type="NCBI Taxonomy" id="1356359"/>
    <lineage>
        <taxon>Bacteria</taxon>
        <taxon>Bacillati</taxon>
        <taxon>Cyanobacteriota</taxon>
        <taxon>Cyanophyceae</taxon>
        <taxon>Nostocales</taxon>
        <taxon>Nostocaceae</taxon>
        <taxon>Nostoc</taxon>
    </lineage>
</organism>
<sequence length="180" mass="20662">MKVTIKNSEILKTVNPNVIQAHLQATGWHETGRIYNDAGEIWRLKKDAVPEYEILLPLQHELGDYAERISDILKTLETVENRDQVDILSEFITNYPNFTMQGVVMQIATPQIDKLSGEITLLGEVFEKLRSIKTELADHDYILAIKAYQERLPIRCTGDLVKVDNHFLLENPHNLLLNNI</sequence>
<proteinExistence type="predicted"/>